<protein>
    <submittedName>
        <fullName evidence="3">Uncharacterized protein</fullName>
    </submittedName>
</protein>
<reference evidence="4" key="1">
    <citation type="submission" date="2010-08" db="EMBL/GenBank/DDBJ databases">
        <authorList>
            <consortium name="Caenorhabditis japonica Sequencing Consortium"/>
            <person name="Wilson R.K."/>
        </authorList>
    </citation>
    <scope>NUCLEOTIDE SEQUENCE [LARGE SCALE GENOMIC DNA]</scope>
    <source>
        <strain evidence="4">DF5081</strain>
    </source>
</reference>
<name>A0A8R1DWJ5_CAEJA</name>
<dbReference type="Proteomes" id="UP000005237">
    <property type="component" value="Unassembled WGS sequence"/>
</dbReference>
<keyword evidence="4" id="KW-1185">Reference proteome</keyword>
<evidence type="ECO:0000313" key="3">
    <source>
        <dbReference type="EnsemblMetazoa" id="CJA13510b.1"/>
    </source>
</evidence>
<feature type="chain" id="PRO_5035802780" evidence="2">
    <location>
        <begin position="23"/>
        <end position="213"/>
    </location>
</feature>
<feature type="compositionally biased region" description="Pro residues" evidence="1">
    <location>
        <begin position="43"/>
        <end position="58"/>
    </location>
</feature>
<feature type="region of interest" description="Disordered" evidence="1">
    <location>
        <begin position="32"/>
        <end position="70"/>
    </location>
</feature>
<sequence length="213" mass="22638">MGMNCVHLFASILLVWNGVVFGQVPTTTDPTLAGAPTAAAPTAAPPAAAPPAAAPPAGAPAASNAASDAAKDFRNKQAPLGGKQWDTLTSDFEVLPGAVPFNKLVANNKAFYVVNAVQNAAGNQKLYNPYTIGMVLGYIYEKKQRQAHGIPEPSQGGPAYTIEKAQLGAPVRHKRELPTIPGFKAGKLVFTKKRNVEKEDKYWKDLLEMNKSN</sequence>
<feature type="signal peptide" evidence="2">
    <location>
        <begin position="1"/>
        <end position="22"/>
    </location>
</feature>
<dbReference type="AlphaFoldDB" id="A0A8R1DWJ5"/>
<evidence type="ECO:0000313" key="4">
    <source>
        <dbReference type="Proteomes" id="UP000005237"/>
    </source>
</evidence>
<evidence type="ECO:0000256" key="1">
    <source>
        <dbReference type="SAM" id="MobiDB-lite"/>
    </source>
</evidence>
<feature type="compositionally biased region" description="Low complexity" evidence="1">
    <location>
        <begin position="32"/>
        <end position="42"/>
    </location>
</feature>
<reference evidence="3" key="2">
    <citation type="submission" date="2022-06" db="UniProtKB">
        <authorList>
            <consortium name="EnsemblMetazoa"/>
        </authorList>
    </citation>
    <scope>IDENTIFICATION</scope>
    <source>
        <strain evidence="3">DF5081</strain>
    </source>
</reference>
<organism evidence="3 4">
    <name type="scientific">Caenorhabditis japonica</name>
    <dbReference type="NCBI Taxonomy" id="281687"/>
    <lineage>
        <taxon>Eukaryota</taxon>
        <taxon>Metazoa</taxon>
        <taxon>Ecdysozoa</taxon>
        <taxon>Nematoda</taxon>
        <taxon>Chromadorea</taxon>
        <taxon>Rhabditida</taxon>
        <taxon>Rhabditina</taxon>
        <taxon>Rhabditomorpha</taxon>
        <taxon>Rhabditoidea</taxon>
        <taxon>Rhabditidae</taxon>
        <taxon>Peloderinae</taxon>
        <taxon>Caenorhabditis</taxon>
    </lineage>
</organism>
<keyword evidence="2" id="KW-0732">Signal</keyword>
<evidence type="ECO:0000256" key="2">
    <source>
        <dbReference type="SAM" id="SignalP"/>
    </source>
</evidence>
<proteinExistence type="predicted"/>
<dbReference type="EnsemblMetazoa" id="CJA13510b.1">
    <property type="protein sequence ID" value="CJA13510b.1"/>
    <property type="gene ID" value="WBGene00132714"/>
</dbReference>
<feature type="compositionally biased region" description="Low complexity" evidence="1">
    <location>
        <begin position="59"/>
        <end position="68"/>
    </location>
</feature>
<accession>A0A8R1DWJ5</accession>